<sequence length="96" mass="10965">EHFILGSEDFAQPPEVPMFVRIDRFNDSSIDIMVYCFTKTTVWGEWLEIKEKLAYRIKEIVEEAGTAFAFPSQSVYVETVPTDQAEVFVPPSAKSN</sequence>
<comment type="subcellular location">
    <subcellularLocation>
        <location evidence="1">Membrane</location>
        <topology evidence="1">Multi-pass membrane protein</topology>
    </subcellularLocation>
</comment>
<gene>
    <name evidence="4" type="ORF">S12H4_24296</name>
</gene>
<comment type="similarity">
    <text evidence="2">Belongs to the MscS (TC 1.A.23) family.</text>
</comment>
<evidence type="ECO:0000256" key="1">
    <source>
        <dbReference type="ARBA" id="ARBA00004141"/>
    </source>
</evidence>
<reference evidence="4" key="1">
    <citation type="journal article" date="2014" name="Front. Microbiol.">
        <title>High frequency of phylogenetically diverse reductive dehalogenase-homologous genes in deep subseafloor sedimentary metagenomes.</title>
        <authorList>
            <person name="Kawai M."/>
            <person name="Futagami T."/>
            <person name="Toyoda A."/>
            <person name="Takaki Y."/>
            <person name="Nishi S."/>
            <person name="Hori S."/>
            <person name="Arai W."/>
            <person name="Tsubouchi T."/>
            <person name="Morono Y."/>
            <person name="Uchiyama I."/>
            <person name="Ito T."/>
            <person name="Fujiyama A."/>
            <person name="Inagaki F."/>
            <person name="Takami H."/>
        </authorList>
    </citation>
    <scope>NUCLEOTIDE SEQUENCE</scope>
    <source>
        <strain evidence="4">Expedition CK06-06</strain>
    </source>
</reference>
<evidence type="ECO:0000256" key="2">
    <source>
        <dbReference type="ARBA" id="ARBA00008017"/>
    </source>
</evidence>
<organism evidence="4">
    <name type="scientific">marine sediment metagenome</name>
    <dbReference type="NCBI Taxonomy" id="412755"/>
    <lineage>
        <taxon>unclassified sequences</taxon>
        <taxon>metagenomes</taxon>
        <taxon>ecological metagenomes</taxon>
    </lineage>
</organism>
<dbReference type="PANTHER" id="PTHR43634">
    <property type="entry name" value="OW CONDUCTANCE MECHANOSENSITIVE CHANNEL"/>
    <property type="match status" value="1"/>
</dbReference>
<dbReference type="GO" id="GO:0016020">
    <property type="term" value="C:membrane"/>
    <property type="evidence" value="ECO:0007669"/>
    <property type="project" value="UniProtKB-SubCell"/>
</dbReference>
<dbReference type="EMBL" id="BARW01013145">
    <property type="protein sequence ID" value="GAI76652.1"/>
    <property type="molecule type" value="Genomic_DNA"/>
</dbReference>
<dbReference type="InterPro" id="IPR011066">
    <property type="entry name" value="MscS_channel_C_sf"/>
</dbReference>
<name>X1R7D1_9ZZZZ</name>
<dbReference type="Gene3D" id="3.30.70.100">
    <property type="match status" value="1"/>
</dbReference>
<dbReference type="Pfam" id="PF21082">
    <property type="entry name" value="MS_channel_3rd"/>
    <property type="match status" value="1"/>
</dbReference>
<feature type="domain" description="Mechanosensitive ion channel MscS C-terminal" evidence="3">
    <location>
        <begin position="17"/>
        <end position="66"/>
    </location>
</feature>
<protein>
    <recommendedName>
        <fullName evidence="3">Mechanosensitive ion channel MscS C-terminal domain-containing protein</fullName>
    </recommendedName>
</protein>
<proteinExistence type="inferred from homology"/>
<dbReference type="InterPro" id="IPR049278">
    <property type="entry name" value="MS_channel_C"/>
</dbReference>
<dbReference type="SUPFAM" id="SSF82689">
    <property type="entry name" value="Mechanosensitive channel protein MscS (YggB), C-terminal domain"/>
    <property type="match status" value="1"/>
</dbReference>
<dbReference type="AlphaFoldDB" id="X1R7D1"/>
<dbReference type="PANTHER" id="PTHR43634:SF2">
    <property type="entry name" value="LOW CONDUCTANCE MECHANOSENSITIVE CHANNEL YNAI"/>
    <property type="match status" value="1"/>
</dbReference>
<accession>X1R7D1</accession>
<evidence type="ECO:0000259" key="3">
    <source>
        <dbReference type="Pfam" id="PF21082"/>
    </source>
</evidence>
<evidence type="ECO:0000313" key="4">
    <source>
        <dbReference type="EMBL" id="GAI76652.1"/>
    </source>
</evidence>
<feature type="non-terminal residue" evidence="4">
    <location>
        <position position="1"/>
    </location>
</feature>
<dbReference type="InterPro" id="IPR045042">
    <property type="entry name" value="YnaI-like"/>
</dbReference>
<comment type="caution">
    <text evidence="4">The sequence shown here is derived from an EMBL/GenBank/DDBJ whole genome shotgun (WGS) entry which is preliminary data.</text>
</comment>